<feature type="non-terminal residue" evidence="8">
    <location>
        <position position="248"/>
    </location>
</feature>
<dbReference type="InterPro" id="IPR036640">
    <property type="entry name" value="ABC1_TM_sf"/>
</dbReference>
<feature type="transmembrane region" description="Helical" evidence="6">
    <location>
        <begin position="36"/>
        <end position="62"/>
    </location>
</feature>
<feature type="transmembrane region" description="Helical" evidence="6">
    <location>
        <begin position="186"/>
        <end position="205"/>
    </location>
</feature>
<evidence type="ECO:0000256" key="1">
    <source>
        <dbReference type="ARBA" id="ARBA00004651"/>
    </source>
</evidence>
<dbReference type="GO" id="GO:0005524">
    <property type="term" value="F:ATP binding"/>
    <property type="evidence" value="ECO:0007669"/>
    <property type="project" value="UniProtKB-KW"/>
</dbReference>
<keyword evidence="3 6" id="KW-0812">Transmembrane</keyword>
<dbReference type="AlphaFoldDB" id="A0A4Y6I5U1"/>
<reference evidence="8 9" key="1">
    <citation type="submission" date="2019-06" db="EMBL/GenBank/DDBJ databases">
        <title>Mycoplasma nasistruthionis sp. nov. str Ms03.</title>
        <authorList>
            <person name="Botes A."/>
        </authorList>
    </citation>
    <scope>NUCLEOTIDE SEQUENCE [LARGE SCALE GENOMIC DNA]</scope>
    <source>
        <strain evidence="8 9">Ms03</strain>
    </source>
</reference>
<evidence type="ECO:0000256" key="2">
    <source>
        <dbReference type="ARBA" id="ARBA00005417"/>
    </source>
</evidence>
<organism evidence="8 9">
    <name type="scientific">Mycoplasma nasistruthionis</name>
    <dbReference type="NCBI Taxonomy" id="353852"/>
    <lineage>
        <taxon>Bacteria</taxon>
        <taxon>Bacillati</taxon>
        <taxon>Mycoplasmatota</taxon>
        <taxon>Mollicutes</taxon>
        <taxon>Mycoplasmataceae</taxon>
        <taxon>Mycoplasma</taxon>
    </lineage>
</organism>
<evidence type="ECO:0000256" key="5">
    <source>
        <dbReference type="ARBA" id="ARBA00023136"/>
    </source>
</evidence>
<evidence type="ECO:0000313" key="8">
    <source>
        <dbReference type="EMBL" id="QDF64893.1"/>
    </source>
</evidence>
<keyword evidence="9" id="KW-1185">Reference proteome</keyword>
<evidence type="ECO:0000313" key="9">
    <source>
        <dbReference type="Proteomes" id="UP000315201"/>
    </source>
</evidence>
<dbReference type="PROSITE" id="PS50929">
    <property type="entry name" value="ABC_TM1F"/>
    <property type="match status" value="1"/>
</dbReference>
<keyword evidence="4 6" id="KW-1133">Transmembrane helix</keyword>
<feature type="domain" description="ABC transmembrane type-1" evidence="7">
    <location>
        <begin position="38"/>
        <end position="248"/>
    </location>
</feature>
<dbReference type="GO" id="GO:0015421">
    <property type="term" value="F:ABC-type oligopeptide transporter activity"/>
    <property type="evidence" value="ECO:0007669"/>
    <property type="project" value="TreeGrafter"/>
</dbReference>
<keyword evidence="5 6" id="KW-0472">Membrane</keyword>
<feature type="transmembrane region" description="Helical" evidence="6">
    <location>
        <begin position="82"/>
        <end position="107"/>
    </location>
</feature>
<dbReference type="Pfam" id="PF00664">
    <property type="entry name" value="ABC_membrane"/>
    <property type="match status" value="1"/>
</dbReference>
<sequence length="248" mass="28577">MKLQTKSNNKKHLDNSKKSTFKRLFGLLWNANKYQLMLAIFLIVLAALGTLYIQIFIGKVIIGYLLNEGKETAHTFNYNNFHWIITGSVLFLLISILSSFIATRIMITITYKIMAKLRIDLYKHVQKLPVKFFDINLKGKLISNFTSDVDTLRQFLSKTFPIAFQSLTTLLVSIAVMFWLNWMLSLIMIGFILLILVCSIVISKFSRKFFRLKQKSIGDLNGYAEEMISGIKTIKIFNQQDNSTKAYS</sequence>
<comment type="subcellular location">
    <subcellularLocation>
        <location evidence="1">Cell membrane</location>
        <topology evidence="1">Multi-pass membrane protein</topology>
    </subcellularLocation>
</comment>
<name>A0A4Y6I5U1_9MOLU</name>
<dbReference type="PANTHER" id="PTHR43394">
    <property type="entry name" value="ATP-DEPENDENT PERMEASE MDL1, MITOCHONDRIAL"/>
    <property type="match status" value="1"/>
</dbReference>
<comment type="similarity">
    <text evidence="2">Belongs to the ABC transporter superfamily.</text>
</comment>
<dbReference type="SUPFAM" id="SSF90123">
    <property type="entry name" value="ABC transporter transmembrane region"/>
    <property type="match status" value="1"/>
</dbReference>
<dbReference type="InterPro" id="IPR039421">
    <property type="entry name" value="Type_1_exporter"/>
</dbReference>
<dbReference type="EMBL" id="CP041147">
    <property type="protein sequence ID" value="QDF64893.1"/>
    <property type="molecule type" value="Genomic_DNA"/>
</dbReference>
<dbReference type="PANTHER" id="PTHR43394:SF1">
    <property type="entry name" value="ATP-BINDING CASSETTE SUB-FAMILY B MEMBER 10, MITOCHONDRIAL"/>
    <property type="match status" value="1"/>
</dbReference>
<evidence type="ECO:0000256" key="4">
    <source>
        <dbReference type="ARBA" id="ARBA00022989"/>
    </source>
</evidence>
<dbReference type="CDD" id="cd18547">
    <property type="entry name" value="ABC_6TM_Tm288_like"/>
    <property type="match status" value="1"/>
</dbReference>
<proteinExistence type="inferred from homology"/>
<protein>
    <submittedName>
        <fullName evidence="8">ABC transporter ATP-binding protein</fullName>
    </submittedName>
</protein>
<dbReference type="GO" id="GO:0005886">
    <property type="term" value="C:plasma membrane"/>
    <property type="evidence" value="ECO:0007669"/>
    <property type="project" value="UniProtKB-SubCell"/>
</dbReference>
<dbReference type="Gene3D" id="1.20.1560.10">
    <property type="entry name" value="ABC transporter type 1, transmembrane domain"/>
    <property type="match status" value="1"/>
</dbReference>
<dbReference type="RefSeq" id="WP_208664930.1">
    <property type="nucleotide sequence ID" value="NZ_CP041147.1"/>
</dbReference>
<gene>
    <name evidence="8" type="ORF">FIV53_01020</name>
</gene>
<evidence type="ECO:0000259" key="7">
    <source>
        <dbReference type="PROSITE" id="PS50929"/>
    </source>
</evidence>
<feature type="transmembrane region" description="Helical" evidence="6">
    <location>
        <begin position="162"/>
        <end position="180"/>
    </location>
</feature>
<dbReference type="Proteomes" id="UP000315201">
    <property type="component" value="Chromosome"/>
</dbReference>
<accession>A0A4Y6I5U1</accession>
<keyword evidence="8" id="KW-0547">Nucleotide-binding</keyword>
<dbReference type="InterPro" id="IPR011527">
    <property type="entry name" value="ABC1_TM_dom"/>
</dbReference>
<keyword evidence="8" id="KW-0067">ATP-binding</keyword>
<evidence type="ECO:0000256" key="3">
    <source>
        <dbReference type="ARBA" id="ARBA00022692"/>
    </source>
</evidence>
<evidence type="ECO:0000256" key="6">
    <source>
        <dbReference type="SAM" id="Phobius"/>
    </source>
</evidence>